<evidence type="ECO:0000313" key="4">
    <source>
        <dbReference type="EMBL" id="CAG8787605.1"/>
    </source>
</evidence>
<dbReference type="PANTHER" id="PTHR46771">
    <property type="entry name" value="DETERIN"/>
    <property type="match status" value="1"/>
</dbReference>
<feature type="compositionally biased region" description="Basic residues" evidence="3">
    <location>
        <begin position="138"/>
        <end position="158"/>
    </location>
</feature>
<dbReference type="PROSITE" id="PS50143">
    <property type="entry name" value="BIR_REPEAT_2"/>
    <property type="match status" value="1"/>
</dbReference>
<accession>A0A9N9JLD8</accession>
<gene>
    <name evidence="4" type="ORF">DERYTH_LOCUS20740</name>
</gene>
<keyword evidence="5" id="KW-1185">Reference proteome</keyword>
<proteinExistence type="predicted"/>
<evidence type="ECO:0000313" key="5">
    <source>
        <dbReference type="Proteomes" id="UP000789405"/>
    </source>
</evidence>
<feature type="region of interest" description="Disordered" evidence="3">
    <location>
        <begin position="134"/>
        <end position="158"/>
    </location>
</feature>
<evidence type="ECO:0000256" key="1">
    <source>
        <dbReference type="ARBA" id="ARBA00022723"/>
    </source>
</evidence>
<organism evidence="4 5">
    <name type="scientific">Dentiscutata erythropus</name>
    <dbReference type="NCBI Taxonomy" id="1348616"/>
    <lineage>
        <taxon>Eukaryota</taxon>
        <taxon>Fungi</taxon>
        <taxon>Fungi incertae sedis</taxon>
        <taxon>Mucoromycota</taxon>
        <taxon>Glomeromycotina</taxon>
        <taxon>Glomeromycetes</taxon>
        <taxon>Diversisporales</taxon>
        <taxon>Gigasporaceae</taxon>
        <taxon>Dentiscutata</taxon>
    </lineage>
</organism>
<dbReference type="OrthoDB" id="2196114at2759"/>
<keyword evidence="1" id="KW-0479">Metal-binding</keyword>
<protein>
    <submittedName>
        <fullName evidence="4">2516_t:CDS:1</fullName>
    </submittedName>
</protein>
<dbReference type="SUPFAM" id="SSF57924">
    <property type="entry name" value="Inhibitor of apoptosis (IAP) repeat"/>
    <property type="match status" value="2"/>
</dbReference>
<comment type="caution">
    <text evidence="4">The sequence shown here is derived from an EMBL/GenBank/DDBJ whole genome shotgun (WGS) entry which is preliminary data.</text>
</comment>
<keyword evidence="2" id="KW-0862">Zinc</keyword>
<evidence type="ECO:0000256" key="2">
    <source>
        <dbReference type="ARBA" id="ARBA00022833"/>
    </source>
</evidence>
<dbReference type="SMART" id="SM00238">
    <property type="entry name" value="BIR"/>
    <property type="match status" value="1"/>
</dbReference>
<dbReference type="Proteomes" id="UP000789405">
    <property type="component" value="Unassembled WGS sequence"/>
</dbReference>
<dbReference type="AlphaFoldDB" id="A0A9N9JLD8"/>
<dbReference type="InterPro" id="IPR051190">
    <property type="entry name" value="Baculoviral_IAP"/>
</dbReference>
<dbReference type="InterPro" id="IPR001370">
    <property type="entry name" value="BIR_rpt"/>
</dbReference>
<dbReference type="Gene3D" id="1.10.1170.10">
    <property type="entry name" value="Inhibitor Of Apoptosis Protein (2mihbC-IAP-1), Chain A"/>
    <property type="match status" value="2"/>
</dbReference>
<dbReference type="EMBL" id="CAJVPY010024997">
    <property type="protein sequence ID" value="CAG8787605.1"/>
    <property type="molecule type" value="Genomic_DNA"/>
</dbReference>
<sequence>MEGWDPQDDPFEEHVNHSPDCAWAICYCSMRNFNDNKLPFSWDDKDKLPTSKNMEEARIKTFGTWWPHDGKKGWVGTIKKMAKAGFIYSPTIGSLDNVTCQYCGVGLEGWEQKDDPTKEHNKRFPLCPFFVKPPSKPKNTKTKKSKATTKAGTTKRTRKQIASKVKDVKIKEEEVINNNCANVDDNSGHEIVVPYTNTSESSVQVDPIVTESVKEVTEPLHEQLEEIPMVEDRYENLMEEQNRKSCDFIQKREQVNSEVINNNCVNIDDNNDDSGREIVIPYVSTSVSSVQAEPIATESAKEITEPLHEKTQIVEHCENSMEEQNRESHCSIQEHEQVKSELINNNCADVDDNNRRETVISYTSAPVSLVQAEPTTTESVNEIIESLRVQLENTQIVENSSEEQDRKSYCFIQNHEQVNSEFINNSCADVDDNSRRETVIPYTSAFVSSVQSEPTITESAKEITEPLHEKSEETPMIEDHYEKYEQINSDNNCADADDNSGLELVIPYTSAPVSLVQTEPTITESTKEFTESLCERFEKTPIFEYNFENLMEEQNRKSYFFIQKHEQINSELINNNYADVDDNSRHIVVPYTSAFISSVQTEPTITESTKEITEPLYERLEKTPIFDYHFENLMEQNRKSYCFIHKYEHNNCVDVDNNSRRDIVIPHTSVPIFSVPITTESTSEVTRSWFEKTPIVEDHENLMEDQLAKTLTVENYLKDLTEQQERILAEKTNQLLDAILEIKRRAKNAIMTIPVK</sequence>
<reference evidence="4" key="1">
    <citation type="submission" date="2021-06" db="EMBL/GenBank/DDBJ databases">
        <authorList>
            <person name="Kallberg Y."/>
            <person name="Tangrot J."/>
            <person name="Rosling A."/>
        </authorList>
    </citation>
    <scope>NUCLEOTIDE SEQUENCE</scope>
    <source>
        <strain evidence="4">MA453B</strain>
    </source>
</reference>
<evidence type="ECO:0000256" key="3">
    <source>
        <dbReference type="SAM" id="MobiDB-lite"/>
    </source>
</evidence>
<dbReference type="Pfam" id="PF00653">
    <property type="entry name" value="BIR"/>
    <property type="match status" value="1"/>
</dbReference>
<dbReference type="CDD" id="cd00022">
    <property type="entry name" value="BIR"/>
    <property type="match status" value="1"/>
</dbReference>
<dbReference type="PANTHER" id="PTHR46771:SF5">
    <property type="entry name" value="DETERIN"/>
    <property type="match status" value="1"/>
</dbReference>
<name>A0A9N9JLD8_9GLOM</name>
<dbReference type="GO" id="GO:0046872">
    <property type="term" value="F:metal ion binding"/>
    <property type="evidence" value="ECO:0007669"/>
    <property type="project" value="UniProtKB-KW"/>
</dbReference>